<evidence type="ECO:0000313" key="2">
    <source>
        <dbReference type="Proteomes" id="UP001595839"/>
    </source>
</evidence>
<name>A0ABV9AL13_9ACTN</name>
<dbReference type="Proteomes" id="UP001595839">
    <property type="component" value="Unassembled WGS sequence"/>
</dbReference>
<dbReference type="RefSeq" id="WP_381169613.1">
    <property type="nucleotide sequence ID" value="NZ_JBHSFK010000004.1"/>
</dbReference>
<protein>
    <submittedName>
        <fullName evidence="1">Polymer-forming cytoskeletal protein</fullName>
    </submittedName>
</protein>
<keyword evidence="2" id="KW-1185">Reference proteome</keyword>
<sequence length="249" mass="26906">MTSQTSPAAYRVIGAAEAEERFGVSADVSHPYQDFAEEQEIRLYEGGLRVGGGLEPEPDGDWVPYNTIVDGDLTVGGDLEWWDSASGNFLLVTGSLRARHVLLSGCPDVVVRGDLTASGTIQGSYGDDGGHLAVAGDTHARTVISTLYFTMHFAGRLDALLIADPHRTNHPVDFTDDELDDLVLPGLLDKDDTADERAISAALREGKPVLRPGIRPSHLVAVDEPDALLPHAEEVTELDLSDRELRRLD</sequence>
<organism evidence="1 2">
    <name type="scientific">Streptomyces vulcanius</name>
    <dbReference type="NCBI Taxonomy" id="1441876"/>
    <lineage>
        <taxon>Bacteria</taxon>
        <taxon>Bacillati</taxon>
        <taxon>Actinomycetota</taxon>
        <taxon>Actinomycetes</taxon>
        <taxon>Kitasatosporales</taxon>
        <taxon>Streptomycetaceae</taxon>
        <taxon>Streptomyces</taxon>
    </lineage>
</organism>
<gene>
    <name evidence="1" type="ORF">ACFPIH_07950</name>
</gene>
<evidence type="ECO:0000313" key="1">
    <source>
        <dbReference type="EMBL" id="MFC4499461.1"/>
    </source>
</evidence>
<dbReference type="EMBL" id="JBHSFK010000004">
    <property type="protein sequence ID" value="MFC4499461.1"/>
    <property type="molecule type" value="Genomic_DNA"/>
</dbReference>
<reference evidence="2" key="1">
    <citation type="journal article" date="2019" name="Int. J. Syst. Evol. Microbiol.">
        <title>The Global Catalogue of Microorganisms (GCM) 10K type strain sequencing project: providing services to taxonomists for standard genome sequencing and annotation.</title>
        <authorList>
            <consortium name="The Broad Institute Genomics Platform"/>
            <consortium name="The Broad Institute Genome Sequencing Center for Infectious Disease"/>
            <person name="Wu L."/>
            <person name="Ma J."/>
        </authorList>
    </citation>
    <scope>NUCLEOTIDE SEQUENCE [LARGE SCALE GENOMIC DNA]</scope>
    <source>
        <strain evidence="2">CGMCC 4.7177</strain>
    </source>
</reference>
<comment type="caution">
    <text evidence="1">The sequence shown here is derived from an EMBL/GenBank/DDBJ whole genome shotgun (WGS) entry which is preliminary data.</text>
</comment>
<accession>A0ABV9AL13</accession>
<proteinExistence type="predicted"/>